<proteinExistence type="inferred from homology"/>
<dbReference type="InterPro" id="IPR050659">
    <property type="entry name" value="Peptidase_M24B"/>
</dbReference>
<evidence type="ECO:0000313" key="6">
    <source>
        <dbReference type="EMBL" id="QMV85288.1"/>
    </source>
</evidence>
<dbReference type="CDD" id="cd01092">
    <property type="entry name" value="APP-like"/>
    <property type="match status" value="1"/>
</dbReference>
<dbReference type="AlphaFoldDB" id="A0A7G5FF97"/>
<keyword evidence="2" id="KW-0378">Hydrolase</keyword>
<dbReference type="SUPFAM" id="SSF55920">
    <property type="entry name" value="Creatinase/aminopeptidase"/>
    <property type="match status" value="1"/>
</dbReference>
<sequence>MNNFLNRIERARELAQAHDLGGLVFGPSAELAYLTGAWEQTYERFSGLVIPNTGDAVYIAPMVDKESLQVPVPILGWEDGRSPYALVKQILGNPKTIGVGSELTAAHLLAIQDELGTTARLATPLLAELFMRKDPTEIEQLAAAGRAIDSVHEQVPGLLVPGRTEAEVATDIHRLILEAGHSAVDFVIVGSGPNGANPHHSYSDRVLQDGDVVVVDIGGTWGDGYHSDCTRTYFLGQQPDWYQVLREAQELAVAAVRPGATAALIDATARDHIAAAGYGDFFTHRTGHGIGLSLHEEPFIMAGNDLVLEPGMTFSVEPGIYLPGECGARIEDIVVVTEEGVTRLNQCRIW</sequence>
<keyword evidence="1 3" id="KW-0479">Metal-binding</keyword>
<dbReference type="EMBL" id="CP059833">
    <property type="protein sequence ID" value="QMV85288.1"/>
    <property type="molecule type" value="Genomic_DNA"/>
</dbReference>
<dbReference type="Gene3D" id="3.90.230.10">
    <property type="entry name" value="Creatinase/methionine aminopeptidase superfamily"/>
    <property type="match status" value="1"/>
</dbReference>
<dbReference type="GO" id="GO:0046872">
    <property type="term" value="F:metal ion binding"/>
    <property type="evidence" value="ECO:0007669"/>
    <property type="project" value="UniProtKB-KW"/>
</dbReference>
<keyword evidence="7" id="KW-1185">Reference proteome</keyword>
<evidence type="ECO:0000313" key="7">
    <source>
        <dbReference type="Proteomes" id="UP000515570"/>
    </source>
</evidence>
<dbReference type="Proteomes" id="UP000515570">
    <property type="component" value="Chromosome"/>
</dbReference>
<accession>A0A7G5FF97</accession>
<dbReference type="PANTHER" id="PTHR46112">
    <property type="entry name" value="AMINOPEPTIDASE"/>
    <property type="match status" value="1"/>
</dbReference>
<keyword evidence="6" id="KW-0645">Protease</keyword>
<protein>
    <submittedName>
        <fullName evidence="6">Aminopeptidase P family protein</fullName>
    </submittedName>
</protein>
<dbReference type="Gene3D" id="3.40.350.10">
    <property type="entry name" value="Creatinase/prolidase N-terminal domain"/>
    <property type="match status" value="1"/>
</dbReference>
<dbReference type="InterPro" id="IPR000994">
    <property type="entry name" value="Pept_M24"/>
</dbReference>
<feature type="domain" description="Creatinase N-terminal" evidence="5">
    <location>
        <begin position="7"/>
        <end position="120"/>
    </location>
</feature>
<reference evidence="6 7" key="1">
    <citation type="submission" date="2020-07" db="EMBL/GenBank/DDBJ databases">
        <title>non toxigenic Corynebacterium sp. nov from a clinical source.</title>
        <authorList>
            <person name="Bernier A.-M."/>
            <person name="Bernard K."/>
        </authorList>
    </citation>
    <scope>NUCLEOTIDE SEQUENCE [LARGE SCALE GENOMIC DNA]</scope>
    <source>
        <strain evidence="7">NML 93-0612</strain>
    </source>
</reference>
<evidence type="ECO:0000256" key="1">
    <source>
        <dbReference type="ARBA" id="ARBA00022723"/>
    </source>
</evidence>
<dbReference type="Pfam" id="PF01321">
    <property type="entry name" value="Creatinase_N"/>
    <property type="match status" value="1"/>
</dbReference>
<dbReference type="PROSITE" id="PS00491">
    <property type="entry name" value="PROLINE_PEPTIDASE"/>
    <property type="match status" value="1"/>
</dbReference>
<gene>
    <name evidence="6" type="ORF">HW450_00530</name>
</gene>
<evidence type="ECO:0000259" key="4">
    <source>
        <dbReference type="Pfam" id="PF00557"/>
    </source>
</evidence>
<dbReference type="SUPFAM" id="SSF53092">
    <property type="entry name" value="Creatinase/prolidase N-terminal domain"/>
    <property type="match status" value="1"/>
</dbReference>
<dbReference type="InterPro" id="IPR001131">
    <property type="entry name" value="Peptidase_M24B_aminopep-P_CS"/>
</dbReference>
<dbReference type="PANTHER" id="PTHR46112:SF3">
    <property type="entry name" value="AMINOPEPTIDASE YPDF"/>
    <property type="match status" value="1"/>
</dbReference>
<dbReference type="InterPro" id="IPR029149">
    <property type="entry name" value="Creatin/AminoP/Spt16_N"/>
</dbReference>
<evidence type="ECO:0000259" key="5">
    <source>
        <dbReference type="Pfam" id="PF01321"/>
    </source>
</evidence>
<dbReference type="GO" id="GO:0004177">
    <property type="term" value="F:aminopeptidase activity"/>
    <property type="evidence" value="ECO:0007669"/>
    <property type="project" value="UniProtKB-KW"/>
</dbReference>
<evidence type="ECO:0000256" key="2">
    <source>
        <dbReference type="ARBA" id="ARBA00022801"/>
    </source>
</evidence>
<dbReference type="InterPro" id="IPR036005">
    <property type="entry name" value="Creatinase/aminopeptidase-like"/>
</dbReference>
<comment type="similarity">
    <text evidence="3">Belongs to the peptidase M24B family.</text>
</comment>
<name>A0A7G5FF97_9CORY</name>
<feature type="domain" description="Peptidase M24" evidence="4">
    <location>
        <begin position="140"/>
        <end position="338"/>
    </location>
</feature>
<dbReference type="InterPro" id="IPR000587">
    <property type="entry name" value="Creatinase_N"/>
</dbReference>
<keyword evidence="6" id="KW-0031">Aminopeptidase</keyword>
<evidence type="ECO:0000256" key="3">
    <source>
        <dbReference type="RuleBase" id="RU000590"/>
    </source>
</evidence>
<organism evidence="6 7">
    <name type="scientific">Corynebacterium hindlerae</name>
    <dbReference type="NCBI Taxonomy" id="699041"/>
    <lineage>
        <taxon>Bacteria</taxon>
        <taxon>Bacillati</taxon>
        <taxon>Actinomycetota</taxon>
        <taxon>Actinomycetes</taxon>
        <taxon>Mycobacteriales</taxon>
        <taxon>Corynebacteriaceae</taxon>
        <taxon>Corynebacterium</taxon>
    </lineage>
</organism>
<dbReference type="Pfam" id="PF00557">
    <property type="entry name" value="Peptidase_M24"/>
    <property type="match status" value="1"/>
</dbReference>
<dbReference type="RefSeq" id="WP_182386110.1">
    <property type="nucleotide sequence ID" value="NZ_CP059833.1"/>
</dbReference>